<dbReference type="InterPro" id="IPR002500">
    <property type="entry name" value="PAPS_reduct_dom"/>
</dbReference>
<name>A0A6T6CXN2_9RHOD</name>
<dbReference type="GO" id="GO:0019379">
    <property type="term" value="P:sulfate assimilation, phosphoadenylyl sulfate reduction by phosphoadenylyl-sulfate reductase (thioredoxin)"/>
    <property type="evidence" value="ECO:0007669"/>
    <property type="project" value="InterPro"/>
</dbReference>
<dbReference type="InterPro" id="IPR004511">
    <property type="entry name" value="PAPS/APS_Rdtase"/>
</dbReference>
<proteinExistence type="inferred from homology"/>
<dbReference type="HAMAP" id="MF_00063">
    <property type="entry name" value="CysH"/>
    <property type="match status" value="1"/>
</dbReference>
<dbReference type="GO" id="GO:0051536">
    <property type="term" value="F:iron-sulfur cluster binding"/>
    <property type="evidence" value="ECO:0007669"/>
    <property type="project" value="UniProtKB-KW"/>
</dbReference>
<dbReference type="Gene3D" id="3.40.50.620">
    <property type="entry name" value="HUPs"/>
    <property type="match status" value="1"/>
</dbReference>
<keyword evidence="2" id="KW-0479">Metal-binding</keyword>
<feature type="domain" description="Phosphoadenosine phosphosulphate reductase" evidence="6">
    <location>
        <begin position="96"/>
        <end position="274"/>
    </location>
</feature>
<dbReference type="CDD" id="cd23945">
    <property type="entry name" value="PAPS_reductase"/>
    <property type="match status" value="1"/>
</dbReference>
<dbReference type="PANTHER" id="PTHR46482">
    <property type="entry name" value="5'-ADENYLYLSULFATE REDUCTASE 3, CHLOROPLASTIC"/>
    <property type="match status" value="1"/>
</dbReference>
<dbReference type="InterPro" id="IPR014729">
    <property type="entry name" value="Rossmann-like_a/b/a_fold"/>
</dbReference>
<keyword evidence="5" id="KW-0411">Iron-sulfur</keyword>
<dbReference type="EMBL" id="HBGH01013028">
    <property type="protein sequence ID" value="CAD9235209.1"/>
    <property type="molecule type" value="Transcribed_RNA"/>
</dbReference>
<evidence type="ECO:0000313" key="8">
    <source>
        <dbReference type="EMBL" id="CAD9235210.1"/>
    </source>
</evidence>
<dbReference type="Pfam" id="PF01507">
    <property type="entry name" value="PAPS_reduct"/>
    <property type="match status" value="1"/>
</dbReference>
<evidence type="ECO:0000313" key="7">
    <source>
        <dbReference type="EMBL" id="CAD9235209.1"/>
    </source>
</evidence>
<protein>
    <recommendedName>
        <fullName evidence="6">Phosphoadenosine phosphosulphate reductase domain-containing protein</fullName>
    </recommendedName>
</protein>
<dbReference type="AlphaFoldDB" id="A0A6T6CXN2"/>
<evidence type="ECO:0000256" key="5">
    <source>
        <dbReference type="ARBA" id="ARBA00023014"/>
    </source>
</evidence>
<keyword evidence="3" id="KW-0560">Oxidoreductase</keyword>
<gene>
    <name evidence="7" type="ORF">CCAE0312_LOCUS7300</name>
    <name evidence="8" type="ORF">CCAE0312_LOCUS7301</name>
</gene>
<comment type="cofactor">
    <cofactor evidence="1">
        <name>[4Fe-4S] cluster</name>
        <dbReference type="ChEBI" id="CHEBI:49883"/>
    </cofactor>
</comment>
<evidence type="ECO:0000259" key="6">
    <source>
        <dbReference type="Pfam" id="PF01507"/>
    </source>
</evidence>
<dbReference type="NCBIfam" id="NF002537">
    <property type="entry name" value="PRK02090.1"/>
    <property type="match status" value="1"/>
</dbReference>
<evidence type="ECO:0000256" key="1">
    <source>
        <dbReference type="ARBA" id="ARBA00001966"/>
    </source>
</evidence>
<organism evidence="8">
    <name type="scientific">Compsopogon caeruleus</name>
    <dbReference type="NCBI Taxonomy" id="31354"/>
    <lineage>
        <taxon>Eukaryota</taxon>
        <taxon>Rhodophyta</taxon>
        <taxon>Compsopogonophyceae</taxon>
        <taxon>Compsopogonales</taxon>
        <taxon>Compsopogonaceae</taxon>
        <taxon>Compsopogon</taxon>
    </lineage>
</organism>
<evidence type="ECO:0000256" key="2">
    <source>
        <dbReference type="ARBA" id="ARBA00022723"/>
    </source>
</evidence>
<dbReference type="PANTHER" id="PTHR46482:SF9">
    <property type="entry name" value="5'-ADENYLYLSULFATE REDUCTASE 1, CHLOROPLASTIC"/>
    <property type="match status" value="1"/>
</dbReference>
<reference evidence="8" key="1">
    <citation type="submission" date="2021-01" db="EMBL/GenBank/DDBJ databases">
        <authorList>
            <person name="Corre E."/>
            <person name="Pelletier E."/>
            <person name="Niang G."/>
            <person name="Scheremetjew M."/>
            <person name="Finn R."/>
            <person name="Kale V."/>
            <person name="Holt S."/>
            <person name="Cochrane G."/>
            <person name="Meng A."/>
            <person name="Brown T."/>
            <person name="Cohen L."/>
        </authorList>
    </citation>
    <scope>NUCLEOTIDE SEQUENCE</scope>
    <source>
        <strain evidence="8">SAG 36.94</strain>
    </source>
</reference>
<keyword evidence="4" id="KW-0408">Iron</keyword>
<accession>A0A6T6CXN2</accession>
<dbReference type="GO" id="GO:0046872">
    <property type="term" value="F:metal ion binding"/>
    <property type="evidence" value="ECO:0007669"/>
    <property type="project" value="UniProtKB-KW"/>
</dbReference>
<dbReference type="EMBL" id="HBGH01013029">
    <property type="protein sequence ID" value="CAD9235210.1"/>
    <property type="molecule type" value="Transcribed_RNA"/>
</dbReference>
<evidence type="ECO:0000256" key="3">
    <source>
        <dbReference type="ARBA" id="ARBA00023002"/>
    </source>
</evidence>
<dbReference type="GO" id="GO:0004604">
    <property type="term" value="F:phosphoadenylyl-sulfate reductase (thioredoxin) activity"/>
    <property type="evidence" value="ECO:0007669"/>
    <property type="project" value="InterPro"/>
</dbReference>
<evidence type="ECO:0000256" key="4">
    <source>
        <dbReference type="ARBA" id="ARBA00023004"/>
    </source>
</evidence>
<dbReference type="SUPFAM" id="SSF52402">
    <property type="entry name" value="Adenine nucleotide alpha hydrolases-like"/>
    <property type="match status" value="1"/>
</dbReference>
<sequence>MAFLNLTWMNGVKWMDGRKGKEISWDNVSLRSGVGLPGWWRGGGRVRPWRSDRGCRKLASVVDPDALLHQVEMELGGSDDPQHVMSVALQTLGTDVAISFSGAEDIVLLEYARRTKRNFRVFSLDTGRLHPETYRLFAEAEKFFQIRIEYCFPDASQVEALVNTKGLFSFYEEGHKECCGVRKVNPLRKKLSSLRGWITGQRTDQSPSTRTNVNIVEMDTSFAGRDGVPLIKFNPLAKTSSEHVWNVIRSCNLPRNDLHLQGFKSIGCEPCTSAVIPSQHEREGRWSWEEATLKECGLHAGNIQTNEQSLSQ</sequence>